<keyword evidence="3" id="KW-0812">Transmembrane</keyword>
<proteinExistence type="inferred from homology"/>
<dbReference type="EMBL" id="NPEU01000566">
    <property type="protein sequence ID" value="RAI30807.1"/>
    <property type="molecule type" value="Genomic_DNA"/>
</dbReference>
<dbReference type="PROSITE" id="PS00530">
    <property type="entry name" value="RNASE_T2_1"/>
    <property type="match status" value="1"/>
</dbReference>
<accession>A0A327JX81</accession>
<comment type="similarity">
    <text evidence="1 2">Belongs to the RNase T2 family.</text>
</comment>
<dbReference type="InterPro" id="IPR018188">
    <property type="entry name" value="RNase_T2_His_AS_1"/>
</dbReference>
<dbReference type="InterPro" id="IPR036430">
    <property type="entry name" value="RNase_T2-like_sf"/>
</dbReference>
<feature type="transmembrane region" description="Helical" evidence="3">
    <location>
        <begin position="29"/>
        <end position="52"/>
    </location>
</feature>
<keyword evidence="5" id="KW-1185">Reference proteome</keyword>
<dbReference type="PANTHER" id="PTHR11240:SF22">
    <property type="entry name" value="RIBONUCLEASE T2"/>
    <property type="match status" value="1"/>
</dbReference>
<dbReference type="GO" id="GO:0003723">
    <property type="term" value="F:RNA binding"/>
    <property type="evidence" value="ECO:0007669"/>
    <property type="project" value="InterPro"/>
</dbReference>
<reference evidence="4 5" key="1">
    <citation type="submission" date="2017-07" db="EMBL/GenBank/DDBJ databases">
        <title>Draft Genome Sequences of Select Purple Nonsulfur Bacteria.</title>
        <authorList>
            <person name="Lasarre B."/>
            <person name="Mckinlay J.B."/>
        </authorList>
    </citation>
    <scope>NUCLEOTIDE SEQUENCE [LARGE SCALE GENOMIC DNA]</scope>
    <source>
        <strain evidence="4 5">DSM 11907</strain>
    </source>
</reference>
<dbReference type="InterPro" id="IPR001568">
    <property type="entry name" value="RNase_T2-like"/>
</dbReference>
<dbReference type="InterPro" id="IPR039378">
    <property type="entry name" value="RNase_T2_prok"/>
</dbReference>
<dbReference type="GO" id="GO:0006401">
    <property type="term" value="P:RNA catabolic process"/>
    <property type="evidence" value="ECO:0007669"/>
    <property type="project" value="TreeGrafter"/>
</dbReference>
<evidence type="ECO:0000313" key="5">
    <source>
        <dbReference type="Proteomes" id="UP000248863"/>
    </source>
</evidence>
<dbReference type="OrthoDB" id="4720638at2"/>
<evidence type="ECO:0000313" key="4">
    <source>
        <dbReference type="EMBL" id="RAI30807.1"/>
    </source>
</evidence>
<dbReference type="AlphaFoldDB" id="A0A327JX81"/>
<dbReference type="CDD" id="cd01062">
    <property type="entry name" value="RNase_T2_prok"/>
    <property type="match status" value="1"/>
</dbReference>
<organism evidence="4 5">
    <name type="scientific">Rhodoplanes elegans</name>
    <dbReference type="NCBI Taxonomy" id="29408"/>
    <lineage>
        <taxon>Bacteria</taxon>
        <taxon>Pseudomonadati</taxon>
        <taxon>Pseudomonadota</taxon>
        <taxon>Alphaproteobacteria</taxon>
        <taxon>Hyphomicrobiales</taxon>
        <taxon>Nitrobacteraceae</taxon>
        <taxon>Rhodoplanes</taxon>
    </lineage>
</organism>
<protein>
    <submittedName>
        <fullName evidence="4">Ribonuclease T</fullName>
    </submittedName>
</protein>
<keyword evidence="3" id="KW-1133">Transmembrane helix</keyword>
<dbReference type="PANTHER" id="PTHR11240">
    <property type="entry name" value="RIBONUCLEASE T2"/>
    <property type="match status" value="1"/>
</dbReference>
<dbReference type="SUPFAM" id="SSF55895">
    <property type="entry name" value="Ribonuclease Rh-like"/>
    <property type="match status" value="1"/>
</dbReference>
<name>A0A327JX81_9BRAD</name>
<keyword evidence="3" id="KW-0472">Membrane</keyword>
<gene>
    <name evidence="4" type="ORF">CH338_26990</name>
</gene>
<comment type="caution">
    <text evidence="4">The sequence shown here is derived from an EMBL/GenBank/DDBJ whole genome shotgun (WGS) entry which is preliminary data.</text>
</comment>
<sequence length="260" mass="28701">MRAAAVAGARLLAARLLVARLPVARLPVARVAALAVVGVIGLGLVAVAPAAAQDRRPNEPGQFDFYVLSLSWSPSWCEESAERRNGRPAREDGGRPDPQCGERPFSFVVHGLWPQYERGFPEYCQVPAPRLNREIVSAMLDLMPSPRLVFHEWDKHGVCSGLGPRGYFEAVRKARAVVKIPEVYLEPDRTLMVTPDEVEEAFVKANPGLDRAAIAVGCSRNRLSEVRICLTRELGFRACPEVDRRACRRDRLSMPPVRGG</sequence>
<evidence type="ECO:0000256" key="2">
    <source>
        <dbReference type="RuleBase" id="RU004328"/>
    </source>
</evidence>
<evidence type="ECO:0000256" key="1">
    <source>
        <dbReference type="ARBA" id="ARBA00007469"/>
    </source>
</evidence>
<dbReference type="Pfam" id="PF00445">
    <property type="entry name" value="Ribonuclease_T2"/>
    <property type="match status" value="1"/>
</dbReference>
<dbReference type="GO" id="GO:0033897">
    <property type="term" value="F:ribonuclease T2 activity"/>
    <property type="evidence" value="ECO:0007669"/>
    <property type="project" value="InterPro"/>
</dbReference>
<evidence type="ECO:0000256" key="3">
    <source>
        <dbReference type="SAM" id="Phobius"/>
    </source>
</evidence>
<dbReference type="Proteomes" id="UP000248863">
    <property type="component" value="Unassembled WGS sequence"/>
</dbReference>
<dbReference type="Gene3D" id="3.90.730.10">
    <property type="entry name" value="Ribonuclease T2-like"/>
    <property type="match status" value="1"/>
</dbReference>